<sequence length="98" mass="10806">MAISNQTVLTKMMSELQEALEKKDETAAIREHVRSVRLLCDLMLEEDNAAAGTEPEQELMKMMGDMHAGSHAGPSKVKSTGKQTIDHEEANGNSIFDF</sequence>
<feature type="region of interest" description="Disordered" evidence="1">
    <location>
        <begin position="66"/>
        <end position="98"/>
    </location>
</feature>
<dbReference type="RefSeq" id="WP_209366043.1">
    <property type="nucleotide sequence ID" value="NZ_CP046956.1"/>
</dbReference>
<accession>A0ABX7W103</accession>
<dbReference type="Proteomes" id="UP000665043">
    <property type="component" value="Chromosome"/>
</dbReference>
<dbReference type="EMBL" id="CP046956">
    <property type="protein sequence ID" value="QTN00917.1"/>
    <property type="molecule type" value="Genomic_DNA"/>
</dbReference>
<protein>
    <recommendedName>
        <fullName evidence="4">YwdI family protein</fullName>
    </recommendedName>
</protein>
<evidence type="ECO:0000313" key="3">
    <source>
        <dbReference type="Proteomes" id="UP000665043"/>
    </source>
</evidence>
<organism evidence="2 3">
    <name type="scientific">Sediminibacillus dalangtanensis</name>
    <dbReference type="NCBI Taxonomy" id="2729421"/>
    <lineage>
        <taxon>Bacteria</taxon>
        <taxon>Bacillati</taxon>
        <taxon>Bacillota</taxon>
        <taxon>Bacilli</taxon>
        <taxon>Bacillales</taxon>
        <taxon>Bacillaceae</taxon>
        <taxon>Sediminibacillus</taxon>
    </lineage>
</organism>
<name>A0ABX7W103_9BACI</name>
<keyword evidence="3" id="KW-1185">Reference proteome</keyword>
<gene>
    <name evidence="2" type="ORF">ERJ70_17465</name>
</gene>
<proteinExistence type="predicted"/>
<evidence type="ECO:0008006" key="4">
    <source>
        <dbReference type="Google" id="ProtNLM"/>
    </source>
</evidence>
<dbReference type="InterPro" id="IPR035218">
    <property type="entry name" value="DUF5327"/>
</dbReference>
<dbReference type="Pfam" id="PF17261">
    <property type="entry name" value="DUF5327"/>
    <property type="match status" value="1"/>
</dbReference>
<evidence type="ECO:0000313" key="2">
    <source>
        <dbReference type="EMBL" id="QTN00917.1"/>
    </source>
</evidence>
<evidence type="ECO:0000256" key="1">
    <source>
        <dbReference type="SAM" id="MobiDB-lite"/>
    </source>
</evidence>
<reference evidence="2 3" key="1">
    <citation type="submission" date="2019-12" db="EMBL/GenBank/DDBJ databases">
        <title>The whole genome sequencing of a strain isolated from a Mars analog, Dalangtan Playa.</title>
        <authorList>
            <person name="Huang T."/>
        </authorList>
    </citation>
    <scope>NUCLEOTIDE SEQUENCE [LARGE SCALE GENOMIC DNA]</scope>
    <source>
        <strain evidence="2 3">DP4-553-S</strain>
    </source>
</reference>